<dbReference type="eggNOG" id="COG0457">
    <property type="taxonomic scope" value="Bacteria"/>
</dbReference>
<accession>M7NC56</accession>
<dbReference type="eggNOG" id="COG2208">
    <property type="taxonomic scope" value="Bacteria"/>
</dbReference>
<dbReference type="Gene3D" id="1.25.40.10">
    <property type="entry name" value="Tetratricopeptide repeat domain"/>
    <property type="match status" value="2"/>
</dbReference>
<dbReference type="EMBL" id="AODQ01000001">
    <property type="protein sequence ID" value="EMR04817.1"/>
    <property type="molecule type" value="Genomic_DNA"/>
</dbReference>
<dbReference type="InterPro" id="IPR001932">
    <property type="entry name" value="PPM-type_phosphatase-like_dom"/>
</dbReference>
<gene>
    <name evidence="5" type="primary">rsbU_1</name>
    <name evidence="5" type="ORF">ADICEAN_00088</name>
</gene>
<dbReference type="InterPro" id="IPR019734">
    <property type="entry name" value="TPR_rpt"/>
</dbReference>
<name>M7NC56_9BACT</name>
<dbReference type="Pfam" id="PF07228">
    <property type="entry name" value="SpoIIE"/>
    <property type="match status" value="1"/>
</dbReference>
<dbReference type="RefSeq" id="WP_009193502.1">
    <property type="nucleotide sequence ID" value="NZ_AODQ01000001.1"/>
</dbReference>
<keyword evidence="2" id="KW-1133">Transmembrane helix</keyword>
<dbReference type="InterPro" id="IPR011990">
    <property type="entry name" value="TPR-like_helical_dom_sf"/>
</dbReference>
<sequence>MKRLCLLAVFVLGTFLSQASPVDSLQKALKFAPNDSVRLLLLDELTHQASQFNPHLSLEYAHQTIHLAEKLNHRKIKRQGLHALGLNHYRLGNYDKTLDYFRQVLRMFEEDGDQKGIARLHNNIGILYDELNQHEKALSYYYKALEVKRTIGDSTDVASTLCNIGFAYQNMGLPDKAHAHLMQALQIDLDADNKEGLIYTYQNLGKLYASLNKNDSALYYYQSSLALLDEHGSEYEQSEVLLSIGNIHLKRNLPRQARQAYEQALSHAIAIRARKVVKDCYHGLAMAYQKEENWRQSLHYFQEFENLKDSIFNEENIQKISEIESSYLVQRREKEIELLRKDARIQELNLSRNQMISYYLYSGLFLLFLMILFLYQQYKSKNSSNTLLKQHNKEIASRNTEITDSIRYAKTIQEALLPQEANLLHVFPKSFLYCEARDILNGDFFWIHEQNDLVVWAVVDCTGHGVPGALMTILANNLLNQIVKERGIMEPAHILAELNRSLQHNLQKDLKEDLPHSMDLGICLYGRNSGQLLFAGSRRSLYTLEGGELKIYQTPNPMIGSPSEYEMGFRQLTLHPAPGSCLYLFTDGITDQFGGPNNKKFLHNRLQEVLRTMCGKGAYQQKEEIARALADWRQQEEQTDDMLLMGICLPEA</sequence>
<keyword evidence="1" id="KW-0802">TPR repeat</keyword>
<feature type="repeat" description="TPR" evidence="1">
    <location>
        <begin position="198"/>
        <end position="231"/>
    </location>
</feature>
<dbReference type="SUPFAM" id="SSF48452">
    <property type="entry name" value="TPR-like"/>
    <property type="match status" value="2"/>
</dbReference>
<feature type="repeat" description="TPR" evidence="1">
    <location>
        <begin position="118"/>
        <end position="151"/>
    </location>
</feature>
<organism evidence="5 6">
    <name type="scientific">Cesiribacter andamanensis AMV16</name>
    <dbReference type="NCBI Taxonomy" id="1279009"/>
    <lineage>
        <taxon>Bacteria</taxon>
        <taxon>Pseudomonadati</taxon>
        <taxon>Bacteroidota</taxon>
        <taxon>Cytophagia</taxon>
        <taxon>Cytophagales</taxon>
        <taxon>Cesiribacteraceae</taxon>
        <taxon>Cesiribacter</taxon>
    </lineage>
</organism>
<reference evidence="5 6" key="1">
    <citation type="journal article" date="2013" name="Genome Announc.">
        <title>Draft Genome Sequence of Cesiribacter andamanensis Strain AMV16T, Isolated from a Soil Sample from a Mud Volcano in the Andaman Islands, India.</title>
        <authorList>
            <person name="Shivaji S."/>
            <person name="Ara S."/>
            <person name="Begum Z."/>
            <person name="Srinivas T.N."/>
            <person name="Singh A."/>
            <person name="Kumar Pinnaka A."/>
        </authorList>
    </citation>
    <scope>NUCLEOTIDE SEQUENCE [LARGE SCALE GENOMIC DNA]</scope>
    <source>
        <strain evidence="5 6">AMV16</strain>
    </source>
</reference>
<dbReference type="Proteomes" id="UP000011910">
    <property type="component" value="Unassembled WGS sequence"/>
</dbReference>
<feature type="domain" description="PPM-type phosphatase" evidence="4">
    <location>
        <begin position="431"/>
        <end position="649"/>
    </location>
</feature>
<keyword evidence="3" id="KW-0732">Signal</keyword>
<feature type="chain" id="PRO_5004081906" evidence="3">
    <location>
        <begin position="20"/>
        <end position="652"/>
    </location>
</feature>
<evidence type="ECO:0000256" key="1">
    <source>
        <dbReference type="PROSITE-ProRule" id="PRU00339"/>
    </source>
</evidence>
<dbReference type="SMART" id="SM00331">
    <property type="entry name" value="PP2C_SIG"/>
    <property type="match status" value="1"/>
</dbReference>
<keyword evidence="6" id="KW-1185">Reference proteome</keyword>
<protein>
    <submittedName>
        <fullName evidence="5">Phosphoserine phosphatase rsbU</fullName>
        <ecNumber evidence="5">3.1.3.3</ecNumber>
    </submittedName>
</protein>
<evidence type="ECO:0000313" key="6">
    <source>
        <dbReference type="Proteomes" id="UP000011910"/>
    </source>
</evidence>
<dbReference type="AlphaFoldDB" id="M7NC56"/>
<keyword evidence="5" id="KW-0378">Hydrolase</keyword>
<feature type="repeat" description="TPR" evidence="1">
    <location>
        <begin position="78"/>
        <end position="111"/>
    </location>
</feature>
<proteinExistence type="predicted"/>
<evidence type="ECO:0000259" key="4">
    <source>
        <dbReference type="SMART" id="SM00331"/>
    </source>
</evidence>
<comment type="caution">
    <text evidence="5">The sequence shown here is derived from an EMBL/GenBank/DDBJ whole genome shotgun (WGS) entry which is preliminary data.</text>
</comment>
<dbReference type="Gene3D" id="3.60.40.10">
    <property type="entry name" value="PPM-type phosphatase domain"/>
    <property type="match status" value="1"/>
</dbReference>
<dbReference type="STRING" id="1279009.ADICEAN_00088"/>
<dbReference type="GO" id="GO:0016787">
    <property type="term" value="F:hydrolase activity"/>
    <property type="evidence" value="ECO:0007669"/>
    <property type="project" value="UniProtKB-KW"/>
</dbReference>
<dbReference type="OrthoDB" id="1119265at2"/>
<evidence type="ECO:0000256" key="2">
    <source>
        <dbReference type="SAM" id="Phobius"/>
    </source>
</evidence>
<feature type="signal peptide" evidence="3">
    <location>
        <begin position="1"/>
        <end position="19"/>
    </location>
</feature>
<evidence type="ECO:0000313" key="5">
    <source>
        <dbReference type="EMBL" id="EMR04817.1"/>
    </source>
</evidence>
<keyword evidence="2" id="KW-0472">Membrane</keyword>
<evidence type="ECO:0000256" key="3">
    <source>
        <dbReference type="SAM" id="SignalP"/>
    </source>
</evidence>
<dbReference type="InterPro" id="IPR036457">
    <property type="entry name" value="PPM-type-like_dom_sf"/>
</dbReference>
<dbReference type="PANTHER" id="PTHR10098">
    <property type="entry name" value="RAPSYN-RELATED"/>
    <property type="match status" value="1"/>
</dbReference>
<dbReference type="EC" id="3.1.3.3" evidence="5"/>
<keyword evidence="2" id="KW-0812">Transmembrane</keyword>
<dbReference type="SMART" id="SM00028">
    <property type="entry name" value="TPR"/>
    <property type="match status" value="6"/>
</dbReference>
<dbReference type="PROSITE" id="PS50005">
    <property type="entry name" value="TPR"/>
    <property type="match status" value="3"/>
</dbReference>
<feature type="transmembrane region" description="Helical" evidence="2">
    <location>
        <begin position="358"/>
        <end position="375"/>
    </location>
</feature>
<dbReference type="Pfam" id="PF13424">
    <property type="entry name" value="TPR_12"/>
    <property type="match status" value="2"/>
</dbReference>